<dbReference type="InterPro" id="IPR035466">
    <property type="entry name" value="GlmS/AgaS_SIS"/>
</dbReference>
<dbReference type="NCBIfam" id="NF001484">
    <property type="entry name" value="PRK00331.1"/>
    <property type="match status" value="1"/>
</dbReference>
<dbReference type="CDD" id="cd05008">
    <property type="entry name" value="SIS_GlmS_GlmD_1"/>
    <property type="match status" value="1"/>
</dbReference>
<comment type="pathway">
    <text evidence="2">Nucleotide-sugar biosynthesis; UDP-N-acetyl-alpha-D-glucosamine biosynthesis; alpha-D-glucosamine 6-phosphate from D-fructose 6-phosphate: step 1/1.</text>
</comment>
<reference evidence="10 11" key="1">
    <citation type="submission" date="2017-03" db="EMBL/GenBank/DDBJ databases">
        <title>An alternative strategy for trypanosome survival in the mammalian bloodstream revealed through genome and transcriptome analysis of the ubiquitous bovine parasite Trypanosoma (Megatrypanum) theileri.</title>
        <authorList>
            <person name="Kelly S."/>
            <person name="Ivens A."/>
            <person name="Mott A."/>
            <person name="O'Neill E."/>
            <person name="Emms D."/>
            <person name="Macleod O."/>
            <person name="Voorheis P."/>
            <person name="Matthews J."/>
            <person name="Matthews K."/>
            <person name="Carrington M."/>
        </authorList>
    </citation>
    <scope>NUCLEOTIDE SEQUENCE [LARGE SCALE GENOMIC DNA]</scope>
    <source>
        <strain evidence="10">Edinburgh</strain>
    </source>
</reference>
<keyword evidence="7" id="KW-0315">Glutamine amidotransferase</keyword>
<dbReference type="PROSITE" id="PS51278">
    <property type="entry name" value="GATASE_TYPE_2"/>
    <property type="match status" value="1"/>
</dbReference>
<evidence type="ECO:0000313" key="11">
    <source>
        <dbReference type="Proteomes" id="UP000192257"/>
    </source>
</evidence>
<evidence type="ECO:0000313" key="10">
    <source>
        <dbReference type="EMBL" id="ORC85328.1"/>
    </source>
</evidence>
<gene>
    <name evidence="10" type="ORF">TM35_000361880</name>
</gene>
<dbReference type="InterPro" id="IPR017932">
    <property type="entry name" value="GATase_2_dom"/>
</dbReference>
<evidence type="ECO:0000256" key="3">
    <source>
        <dbReference type="ARBA" id="ARBA00012916"/>
    </source>
</evidence>
<dbReference type="EMBL" id="NBCO01000036">
    <property type="protein sequence ID" value="ORC85328.1"/>
    <property type="molecule type" value="Genomic_DNA"/>
</dbReference>
<dbReference type="Gene3D" id="3.60.20.10">
    <property type="entry name" value="Glutamine Phosphoribosylpyrophosphate, subunit 1, domain 1"/>
    <property type="match status" value="1"/>
</dbReference>
<keyword evidence="6" id="KW-0677">Repeat</keyword>
<dbReference type="InterPro" id="IPR035490">
    <property type="entry name" value="GlmS/FrlB_SIS"/>
</dbReference>
<feature type="domain" description="SIS" evidence="9">
    <location>
        <begin position="543"/>
        <end position="684"/>
    </location>
</feature>
<dbReference type="STRING" id="67003.A0A1X0NLC5"/>
<evidence type="ECO:0000259" key="9">
    <source>
        <dbReference type="PROSITE" id="PS51464"/>
    </source>
</evidence>
<proteinExistence type="predicted"/>
<dbReference type="VEuPathDB" id="TriTrypDB:TM35_000361880"/>
<keyword evidence="5 10" id="KW-0808">Transferase</keyword>
<dbReference type="FunFam" id="3.60.20.10:FF:000052">
    <property type="entry name" value="Glutamine--fructose-6-phosphate aminotransferase [isomerizing] 2"/>
    <property type="match status" value="1"/>
</dbReference>
<dbReference type="GO" id="GO:0097367">
    <property type="term" value="F:carbohydrate derivative binding"/>
    <property type="evidence" value="ECO:0007669"/>
    <property type="project" value="InterPro"/>
</dbReference>
<comment type="caution">
    <text evidence="10">The sequence shown here is derived from an EMBL/GenBank/DDBJ whole genome shotgun (WGS) entry which is preliminary data.</text>
</comment>
<dbReference type="FunFam" id="3.40.50.10490:FF:000001">
    <property type="entry name" value="Glutamine--fructose-6-phosphate aminotransferase [isomerizing]"/>
    <property type="match status" value="1"/>
</dbReference>
<dbReference type="GO" id="GO:0004360">
    <property type="term" value="F:glutamine-fructose-6-phosphate transaminase (isomerizing) activity"/>
    <property type="evidence" value="ECO:0007669"/>
    <property type="project" value="UniProtKB-EC"/>
</dbReference>
<dbReference type="GO" id="GO:0006487">
    <property type="term" value="P:protein N-linked glycosylation"/>
    <property type="evidence" value="ECO:0007669"/>
    <property type="project" value="TreeGrafter"/>
</dbReference>
<dbReference type="CDD" id="cd00714">
    <property type="entry name" value="GFAT"/>
    <property type="match status" value="1"/>
</dbReference>
<evidence type="ECO:0000256" key="2">
    <source>
        <dbReference type="ARBA" id="ARBA00004775"/>
    </source>
</evidence>
<name>A0A1X0NLC5_9TRYP</name>
<dbReference type="Pfam" id="PF01380">
    <property type="entry name" value="SIS"/>
    <property type="match status" value="2"/>
</dbReference>
<dbReference type="PROSITE" id="PS51464">
    <property type="entry name" value="SIS"/>
    <property type="match status" value="2"/>
</dbReference>
<dbReference type="SUPFAM" id="SSF56235">
    <property type="entry name" value="N-terminal nucleophile aminohydrolases (Ntn hydrolases)"/>
    <property type="match status" value="1"/>
</dbReference>
<dbReference type="InterPro" id="IPR046348">
    <property type="entry name" value="SIS_dom_sf"/>
</dbReference>
<sequence>MCGIFAYVNYHVRRTKREILNTLLDGLKAVEYRGYDSAGVCVDNANTKEPLACIRSVGNIEQLRSLVFDKEHAATLELDTEFDNHVGIAHTRWATHGVPSVSNCHPQMSNNKEFAIVHNGMITDFMSVKEMLLEKGYHFDSDTDTEVIAVLVEYLFSQEPTLSFVELTAKLTGIVDGAYALLIKSKHFPGELIACRKSSPLVVGIRQEKKKTTTTTAEGVNGNKNGAKENEIVSDACEIYLASDANSFISYTQEVVFLEDDDIAHFHDGVLSFYTTTSSTDEENNNNNNNDNANTTTTAKVEAIPVKRTTQIIDHTPEGLSKNGYDHFMLKEIHEQPETVTRSMHARLDFQTSTVHMEGFDDNVLNKLRAANRIMLIACGTSFHSCIAVRPIFEELLPGMNICVENAPDFMDREPTVHKNDLCVFVSQSGETADTLVSLQHCKKSGAILVGLTNVPGSSVLRQTDYTMMLNAGVEVGVASTKAYTSQMIVLTLFALLLSQYESKSKDYERIQKRRVEIIHGLNELPSAIGHCLKNVEKTVKTIAEEWKDADTILVLGRGYDYATALESALKVKEVSYVYTEGVHAGELKHGPIALVDSQSRVIAFCTHDRYFERSKSAIQQVKARGGRLVSIITQKDMEIAKAAELCVEVPTVVDCLQGVINILPLQLLAYYLAVRRGHNVDCPRNLAKSVTVQ</sequence>
<evidence type="ECO:0000256" key="4">
    <source>
        <dbReference type="ARBA" id="ARBA00022576"/>
    </source>
</evidence>
<dbReference type="Proteomes" id="UP000192257">
    <property type="component" value="Unassembled WGS sequence"/>
</dbReference>
<organism evidence="10 11">
    <name type="scientific">Trypanosoma theileri</name>
    <dbReference type="NCBI Taxonomy" id="67003"/>
    <lineage>
        <taxon>Eukaryota</taxon>
        <taxon>Discoba</taxon>
        <taxon>Euglenozoa</taxon>
        <taxon>Kinetoplastea</taxon>
        <taxon>Metakinetoplastina</taxon>
        <taxon>Trypanosomatida</taxon>
        <taxon>Trypanosomatidae</taxon>
        <taxon>Trypanosoma</taxon>
    </lineage>
</organism>
<dbReference type="PANTHER" id="PTHR10937:SF0">
    <property type="entry name" value="GLUTAMINE--FRUCTOSE-6-PHOSPHATE TRANSAMINASE (ISOMERIZING)"/>
    <property type="match status" value="1"/>
</dbReference>
<dbReference type="CDD" id="cd05009">
    <property type="entry name" value="SIS_GlmS_GlmD_2"/>
    <property type="match status" value="1"/>
</dbReference>
<dbReference type="Gene3D" id="3.40.50.10490">
    <property type="entry name" value="Glucose-6-phosphate isomerase like protein, domain 1"/>
    <property type="match status" value="2"/>
</dbReference>
<feature type="domain" description="Glutamine amidotransferase type-2" evidence="8">
    <location>
        <begin position="2"/>
        <end position="269"/>
    </location>
</feature>
<dbReference type="RefSeq" id="XP_028879394.1">
    <property type="nucleotide sequence ID" value="XM_029029373.1"/>
</dbReference>
<keyword evidence="11" id="KW-1185">Reference proteome</keyword>
<dbReference type="PANTHER" id="PTHR10937">
    <property type="entry name" value="GLUCOSAMINE--FRUCTOSE-6-PHOSPHATE AMINOTRANSFERASE, ISOMERIZING"/>
    <property type="match status" value="1"/>
</dbReference>
<dbReference type="AlphaFoldDB" id="A0A1X0NLC5"/>
<feature type="domain" description="SIS" evidence="9">
    <location>
        <begin position="364"/>
        <end position="504"/>
    </location>
</feature>
<evidence type="ECO:0000256" key="7">
    <source>
        <dbReference type="ARBA" id="ARBA00022962"/>
    </source>
</evidence>
<dbReference type="FunFam" id="3.40.50.10490:FF:000002">
    <property type="entry name" value="Glutamine--fructose-6-phosphate aminotransferase [isomerizing]"/>
    <property type="match status" value="1"/>
</dbReference>
<evidence type="ECO:0000256" key="5">
    <source>
        <dbReference type="ARBA" id="ARBA00022679"/>
    </source>
</evidence>
<dbReference type="InterPro" id="IPR047084">
    <property type="entry name" value="GFAT_N"/>
</dbReference>
<dbReference type="EC" id="2.6.1.16" evidence="3"/>
<dbReference type="GO" id="GO:0006002">
    <property type="term" value="P:fructose 6-phosphate metabolic process"/>
    <property type="evidence" value="ECO:0007669"/>
    <property type="project" value="TreeGrafter"/>
</dbReference>
<dbReference type="SUPFAM" id="SSF53697">
    <property type="entry name" value="SIS domain"/>
    <property type="match status" value="1"/>
</dbReference>
<evidence type="ECO:0000256" key="6">
    <source>
        <dbReference type="ARBA" id="ARBA00022737"/>
    </source>
</evidence>
<dbReference type="GO" id="GO:0046349">
    <property type="term" value="P:amino sugar biosynthetic process"/>
    <property type="evidence" value="ECO:0007669"/>
    <property type="project" value="UniProtKB-ARBA"/>
</dbReference>
<dbReference type="GO" id="GO:0006047">
    <property type="term" value="P:UDP-N-acetylglucosamine metabolic process"/>
    <property type="evidence" value="ECO:0007669"/>
    <property type="project" value="TreeGrafter"/>
</dbReference>
<protein>
    <recommendedName>
        <fullName evidence="3">glutamine--fructose-6-phosphate transaminase (isomerizing)</fullName>
        <ecNumber evidence="3">2.6.1.16</ecNumber>
    </recommendedName>
</protein>
<evidence type="ECO:0000259" key="8">
    <source>
        <dbReference type="PROSITE" id="PS51278"/>
    </source>
</evidence>
<dbReference type="InterPro" id="IPR001347">
    <property type="entry name" value="SIS_dom"/>
</dbReference>
<dbReference type="InterPro" id="IPR029055">
    <property type="entry name" value="Ntn_hydrolases_N"/>
</dbReference>
<keyword evidence="4 10" id="KW-0032">Aminotransferase</keyword>
<dbReference type="Pfam" id="PF13522">
    <property type="entry name" value="GATase_6"/>
    <property type="match status" value="1"/>
</dbReference>
<dbReference type="GeneID" id="39989153"/>
<evidence type="ECO:0000256" key="1">
    <source>
        <dbReference type="ARBA" id="ARBA00001031"/>
    </source>
</evidence>
<dbReference type="OrthoDB" id="15235at2759"/>
<accession>A0A1X0NLC5</accession>
<comment type="catalytic activity">
    <reaction evidence="1">
        <text>D-fructose 6-phosphate + L-glutamine = D-glucosamine 6-phosphate + L-glutamate</text>
        <dbReference type="Rhea" id="RHEA:13237"/>
        <dbReference type="ChEBI" id="CHEBI:29985"/>
        <dbReference type="ChEBI" id="CHEBI:58359"/>
        <dbReference type="ChEBI" id="CHEBI:58725"/>
        <dbReference type="ChEBI" id="CHEBI:61527"/>
        <dbReference type="EC" id="2.6.1.16"/>
    </reaction>
</comment>